<feature type="transmembrane region" description="Helical" evidence="1">
    <location>
        <begin position="15"/>
        <end position="36"/>
    </location>
</feature>
<name>A0A1T4WLW1_9GAMM</name>
<sequence>MMFENITSRVDLTDASLELAIMLGVAFILGFLFCYLRNKSND</sequence>
<dbReference type="STRING" id="92487.SAMN02745130_01833"/>
<keyword evidence="1" id="KW-0812">Transmembrane</keyword>
<dbReference type="Proteomes" id="UP000190460">
    <property type="component" value="Unassembled WGS sequence"/>
</dbReference>
<evidence type="ECO:0000256" key="1">
    <source>
        <dbReference type="SAM" id="Phobius"/>
    </source>
</evidence>
<dbReference type="EMBL" id="FUYB01000007">
    <property type="protein sequence ID" value="SKA78137.1"/>
    <property type="molecule type" value="Genomic_DNA"/>
</dbReference>
<organism evidence="2 3">
    <name type="scientific">Thiothrix eikelboomii</name>
    <dbReference type="NCBI Taxonomy" id="92487"/>
    <lineage>
        <taxon>Bacteria</taxon>
        <taxon>Pseudomonadati</taxon>
        <taxon>Pseudomonadota</taxon>
        <taxon>Gammaproteobacteria</taxon>
        <taxon>Thiotrichales</taxon>
        <taxon>Thiotrichaceae</taxon>
        <taxon>Thiothrix</taxon>
    </lineage>
</organism>
<accession>A0A1T4WLW1</accession>
<keyword evidence="3" id="KW-1185">Reference proteome</keyword>
<dbReference type="AlphaFoldDB" id="A0A1T4WLW1"/>
<evidence type="ECO:0000313" key="3">
    <source>
        <dbReference type="Proteomes" id="UP000190460"/>
    </source>
</evidence>
<gene>
    <name evidence="2" type="ORF">SAMN02745130_01833</name>
</gene>
<reference evidence="3" key="1">
    <citation type="submission" date="2017-02" db="EMBL/GenBank/DDBJ databases">
        <authorList>
            <person name="Varghese N."/>
            <person name="Submissions S."/>
        </authorList>
    </citation>
    <scope>NUCLEOTIDE SEQUENCE [LARGE SCALE GENOMIC DNA]</scope>
    <source>
        <strain evidence="3">ATCC 49788</strain>
    </source>
</reference>
<proteinExistence type="predicted"/>
<keyword evidence="1" id="KW-1133">Transmembrane helix</keyword>
<keyword evidence="1" id="KW-0472">Membrane</keyword>
<protein>
    <submittedName>
        <fullName evidence="2">Uncharacterized protein</fullName>
    </submittedName>
</protein>
<evidence type="ECO:0000313" key="2">
    <source>
        <dbReference type="EMBL" id="SKA78137.1"/>
    </source>
</evidence>